<gene>
    <name evidence="2" type="ORF">ACFPK4_25500</name>
</gene>
<name>A0ABW6CFP5_RAHSY</name>
<reference evidence="2 3" key="1">
    <citation type="submission" date="2024-09" db="EMBL/GenBank/DDBJ databases">
        <title>Genomes of Rahnella.</title>
        <authorList>
            <person name="Mnguni F.C."/>
            <person name="Shin G.Y."/>
            <person name="Coutinho T."/>
        </authorList>
    </citation>
    <scope>NUCLEOTIDE SEQUENCE [LARGE SCALE GENOMIC DNA]</scope>
    <source>
        <strain evidence="2 3">20WA0057</strain>
    </source>
</reference>
<evidence type="ECO:0000313" key="3">
    <source>
        <dbReference type="Proteomes" id="UP001598201"/>
    </source>
</evidence>
<comment type="caution">
    <text evidence="2">The sequence shown here is derived from an EMBL/GenBank/DDBJ whole genome shotgun (WGS) entry which is preliminary data.</text>
</comment>
<protein>
    <submittedName>
        <fullName evidence="2">Uncharacterized protein</fullName>
    </submittedName>
</protein>
<keyword evidence="3" id="KW-1185">Reference proteome</keyword>
<accession>A0ABW6CFP5</accession>
<proteinExistence type="predicted"/>
<dbReference type="EMBL" id="JBHUCJ010000118">
    <property type="protein sequence ID" value="MFD3226901.1"/>
    <property type="molecule type" value="Genomic_DNA"/>
</dbReference>
<feature type="compositionally biased region" description="Polar residues" evidence="1">
    <location>
        <begin position="1"/>
        <end position="13"/>
    </location>
</feature>
<dbReference type="RefSeq" id="WP_379672338.1">
    <property type="nucleotide sequence ID" value="NZ_JBHUCJ010000118.1"/>
</dbReference>
<evidence type="ECO:0000256" key="1">
    <source>
        <dbReference type="SAM" id="MobiDB-lite"/>
    </source>
</evidence>
<feature type="region of interest" description="Disordered" evidence="1">
    <location>
        <begin position="1"/>
        <end position="20"/>
    </location>
</feature>
<dbReference type="Proteomes" id="UP001598201">
    <property type="component" value="Unassembled WGS sequence"/>
</dbReference>
<organism evidence="2 3">
    <name type="scientific">Rahnella sp. (strain Y9602)</name>
    <dbReference type="NCBI Taxonomy" id="2703885"/>
    <lineage>
        <taxon>Bacteria</taxon>
        <taxon>Pseudomonadati</taxon>
        <taxon>Pseudomonadota</taxon>
        <taxon>Gammaproteobacteria</taxon>
        <taxon>Enterobacterales</taxon>
        <taxon>Yersiniaceae</taxon>
        <taxon>Rahnella</taxon>
    </lineage>
</organism>
<evidence type="ECO:0000313" key="2">
    <source>
        <dbReference type="EMBL" id="MFD3226901.1"/>
    </source>
</evidence>
<sequence length="101" mass="11281">MNTPVNSDQNISTEAPAAGAVTSTPAQLGDLANHILCYGAFFQKFEPRLLPASTQAEMYRCEESLSWILVWFVNGWPVMACDYFDHFTYVLDRTLLAESGQ</sequence>